<accession>H5TCJ4</accession>
<dbReference type="InterPro" id="IPR051607">
    <property type="entry name" value="Metallo-dep_hydrolases"/>
</dbReference>
<dbReference type="NCBIfam" id="NF006679">
    <property type="entry name" value="PRK09228.1"/>
    <property type="match status" value="1"/>
</dbReference>
<reference evidence="10 11" key="1">
    <citation type="journal article" date="2012" name="J. Bacteriol.">
        <title>Genome sequence of proteorhodopsin-containing sea ice bacterium Glaciecola punicea ACAM 611T.</title>
        <authorList>
            <person name="Qin Q.-L."/>
            <person name="Xie B.-B."/>
            <person name="Shu Y.-L."/>
            <person name="Rong J.-C."/>
            <person name="Zhao D.-L."/>
            <person name="Zhang X.-Y."/>
            <person name="Chen X.-L."/>
            <person name="Zhou B.-C."/>
            <person name="Zhanga Y.-Z."/>
        </authorList>
    </citation>
    <scope>NUCLEOTIDE SEQUENCE [LARGE SCALE GENOMIC DNA]</scope>
    <source>
        <strain evidence="10 11">ACAM 611</strain>
    </source>
</reference>
<dbReference type="FunFam" id="3.20.20.140:FF:000022">
    <property type="entry name" value="Guanine deaminase"/>
    <property type="match status" value="1"/>
</dbReference>
<dbReference type="SUPFAM" id="SSF51556">
    <property type="entry name" value="Metallo-dependent hydrolases"/>
    <property type="match status" value="1"/>
</dbReference>
<dbReference type="GO" id="GO:0008892">
    <property type="term" value="F:guanine deaminase activity"/>
    <property type="evidence" value="ECO:0007669"/>
    <property type="project" value="UniProtKB-UniRule"/>
</dbReference>
<dbReference type="GO" id="GO:0006147">
    <property type="term" value="P:guanine catabolic process"/>
    <property type="evidence" value="ECO:0007669"/>
    <property type="project" value="UniProtKB-UniRule"/>
</dbReference>
<dbReference type="AlphaFoldDB" id="H5TCJ4"/>
<evidence type="ECO:0000256" key="3">
    <source>
        <dbReference type="ARBA" id="ARBA00012781"/>
    </source>
</evidence>
<comment type="function">
    <text evidence="8">Catalyzes the hydrolytic deamination of guanine, producing xanthine and ammonia.</text>
</comment>
<feature type="domain" description="Amidohydrolase-related" evidence="9">
    <location>
        <begin position="67"/>
        <end position="427"/>
    </location>
</feature>
<evidence type="ECO:0000256" key="8">
    <source>
        <dbReference type="RuleBase" id="RU366009"/>
    </source>
</evidence>
<dbReference type="UniPathway" id="UPA00603">
    <property type="reaction ID" value="UER00660"/>
</dbReference>
<gene>
    <name evidence="10" type="primary">guaD</name>
    <name evidence="10" type="ORF">GPUN_1905</name>
</gene>
<dbReference type="PANTHER" id="PTHR11271:SF6">
    <property type="entry name" value="GUANINE DEAMINASE"/>
    <property type="match status" value="1"/>
</dbReference>
<comment type="similarity">
    <text evidence="2 8">Belongs to the metallo-dependent hydrolases superfamily. ATZ/TRZ family.</text>
</comment>
<dbReference type="GO" id="GO:0008270">
    <property type="term" value="F:zinc ion binding"/>
    <property type="evidence" value="ECO:0007669"/>
    <property type="project" value="UniProtKB-UniRule"/>
</dbReference>
<dbReference type="SUPFAM" id="SSF51338">
    <property type="entry name" value="Composite domain of metallo-dependent hydrolases"/>
    <property type="match status" value="1"/>
</dbReference>
<dbReference type="NCBIfam" id="TIGR02967">
    <property type="entry name" value="guan_deamin"/>
    <property type="match status" value="1"/>
</dbReference>
<evidence type="ECO:0000313" key="10">
    <source>
        <dbReference type="EMBL" id="GAB56021.1"/>
    </source>
</evidence>
<evidence type="ECO:0000256" key="7">
    <source>
        <dbReference type="NCBIfam" id="TIGR02967"/>
    </source>
</evidence>
<dbReference type="PANTHER" id="PTHR11271">
    <property type="entry name" value="GUANINE DEAMINASE"/>
    <property type="match status" value="1"/>
</dbReference>
<name>H5TCJ4_9ALTE</name>
<dbReference type="eggNOG" id="COG0402">
    <property type="taxonomic scope" value="Bacteria"/>
</dbReference>
<comment type="pathway">
    <text evidence="1 8">Purine metabolism; guanine degradation; xanthine from guanine: step 1/1.</text>
</comment>
<reference evidence="10 11" key="2">
    <citation type="journal article" date="2017" name="Antonie Van Leeuwenhoek">
        <title>Rhizobium rhizosphaerae sp. nov., a novel species isolated from rice rhizosphere.</title>
        <authorList>
            <person name="Zhao J.J."/>
            <person name="Zhang J."/>
            <person name="Zhang R.J."/>
            <person name="Zhang C.W."/>
            <person name="Yin H.Q."/>
            <person name="Zhang X.X."/>
        </authorList>
    </citation>
    <scope>NUCLEOTIDE SEQUENCE [LARGE SCALE GENOMIC DNA]</scope>
    <source>
        <strain evidence="10 11">ACAM 611</strain>
    </source>
</reference>
<dbReference type="EC" id="3.5.4.3" evidence="3 7"/>
<dbReference type="Gene3D" id="2.30.40.10">
    <property type="entry name" value="Urease, subunit C, domain 1"/>
    <property type="match status" value="1"/>
</dbReference>
<organism evidence="10 11">
    <name type="scientific">Glaciecola punicea ACAM 611</name>
    <dbReference type="NCBI Taxonomy" id="1121923"/>
    <lineage>
        <taxon>Bacteria</taxon>
        <taxon>Pseudomonadati</taxon>
        <taxon>Pseudomonadota</taxon>
        <taxon>Gammaproteobacteria</taxon>
        <taxon>Alteromonadales</taxon>
        <taxon>Alteromonadaceae</taxon>
        <taxon>Glaciecola</taxon>
    </lineage>
</organism>
<dbReference type="RefSeq" id="WP_006005725.1">
    <property type="nucleotide sequence ID" value="NZ_BAET01000020.1"/>
</dbReference>
<evidence type="ECO:0000256" key="1">
    <source>
        <dbReference type="ARBA" id="ARBA00004984"/>
    </source>
</evidence>
<evidence type="ECO:0000256" key="5">
    <source>
        <dbReference type="ARBA" id="ARBA00022801"/>
    </source>
</evidence>
<evidence type="ECO:0000256" key="6">
    <source>
        <dbReference type="ARBA" id="ARBA00022833"/>
    </source>
</evidence>
<keyword evidence="6 8" id="KW-0862">Zinc</keyword>
<comment type="catalytic activity">
    <reaction evidence="8">
        <text>guanine + H2O + H(+) = xanthine + NH4(+)</text>
        <dbReference type="Rhea" id="RHEA:14665"/>
        <dbReference type="ChEBI" id="CHEBI:15377"/>
        <dbReference type="ChEBI" id="CHEBI:15378"/>
        <dbReference type="ChEBI" id="CHEBI:16235"/>
        <dbReference type="ChEBI" id="CHEBI:17712"/>
        <dbReference type="ChEBI" id="CHEBI:28938"/>
        <dbReference type="EC" id="3.5.4.3"/>
    </reaction>
</comment>
<evidence type="ECO:0000256" key="2">
    <source>
        <dbReference type="ARBA" id="ARBA00006745"/>
    </source>
</evidence>
<dbReference type="Gene3D" id="3.20.20.140">
    <property type="entry name" value="Metal-dependent hydrolases"/>
    <property type="match status" value="1"/>
</dbReference>
<evidence type="ECO:0000256" key="4">
    <source>
        <dbReference type="ARBA" id="ARBA00022723"/>
    </source>
</evidence>
<keyword evidence="5 8" id="KW-0378">Hydrolase</keyword>
<dbReference type="EMBL" id="BAET01000020">
    <property type="protein sequence ID" value="GAB56021.1"/>
    <property type="molecule type" value="Genomic_DNA"/>
</dbReference>
<dbReference type="OrthoDB" id="9787621at2"/>
<sequence>MTHSSTLYRASILHFSQTTHNIGDQGDYFADGALIVQNARIVAVGHFSELAPDYATSVLVDYRNRLIIPGLIDSHLHYPQTEMIAKYGEQLLTWLENFTFPTEQKFESYTYCELMAKHFVTQLINNGTTTAFAYSSVHKHAADALFIEASKHNMAMISGKVCMDRHCPDALKDTPASAQRDSEDLINKWHGKGRNLYALTPRFAPTSSHEQLSLLGELAQQYPDVFIQTHLSENQSEIDWVKSLFPKQKSYLDVYDHYNMVRPRALFGHCLHLEQQDWQRLAEAKATAVFCPTSNLFLGSGLFNLKEAQANDVSIALATDVGGGTSFNMLRTYGEAYKIGQLQNNPLSALEGLYLMTQGPALAYSMADEIGNLNPGTFADFVVLDPHFNQLAELRMANFESGEDILFALSFIGDERAVEATYIAGKQCKV</sequence>
<dbReference type="Pfam" id="PF01979">
    <property type="entry name" value="Amidohydro_1"/>
    <property type="match status" value="1"/>
</dbReference>
<keyword evidence="11" id="KW-1185">Reference proteome</keyword>
<dbReference type="STRING" id="56804.BAE46_07325"/>
<evidence type="ECO:0000259" key="9">
    <source>
        <dbReference type="Pfam" id="PF01979"/>
    </source>
</evidence>
<keyword evidence="4 8" id="KW-0479">Metal-binding</keyword>
<comment type="cofactor">
    <cofactor evidence="8">
        <name>Zn(2+)</name>
        <dbReference type="ChEBI" id="CHEBI:29105"/>
    </cofactor>
    <text evidence="8">Binds 1 zinc ion per subunit.</text>
</comment>
<dbReference type="GO" id="GO:0005829">
    <property type="term" value="C:cytosol"/>
    <property type="evidence" value="ECO:0007669"/>
    <property type="project" value="TreeGrafter"/>
</dbReference>
<comment type="caution">
    <text evidence="10">The sequence shown here is derived from an EMBL/GenBank/DDBJ whole genome shotgun (WGS) entry which is preliminary data.</text>
</comment>
<dbReference type="InterPro" id="IPR011059">
    <property type="entry name" value="Metal-dep_hydrolase_composite"/>
</dbReference>
<dbReference type="Proteomes" id="UP000053586">
    <property type="component" value="Unassembled WGS sequence"/>
</dbReference>
<dbReference type="InterPro" id="IPR006680">
    <property type="entry name" value="Amidohydro-rel"/>
</dbReference>
<evidence type="ECO:0000313" key="11">
    <source>
        <dbReference type="Proteomes" id="UP000053586"/>
    </source>
</evidence>
<protein>
    <recommendedName>
        <fullName evidence="3 7">Guanine deaminase</fullName>
        <shortName evidence="8">Guanase</shortName>
        <ecNumber evidence="3 7">3.5.4.3</ecNumber>
    </recommendedName>
    <alternativeName>
        <fullName evidence="8">Guanine aminohydrolase</fullName>
    </alternativeName>
</protein>
<dbReference type="InterPro" id="IPR014311">
    <property type="entry name" value="Guanine_deaminase"/>
</dbReference>
<dbReference type="InterPro" id="IPR032466">
    <property type="entry name" value="Metal_Hydrolase"/>
</dbReference>
<proteinExistence type="inferred from homology"/>